<dbReference type="InterPro" id="IPR028098">
    <property type="entry name" value="Glyco_trans_4-like_N"/>
</dbReference>
<reference evidence="4" key="1">
    <citation type="submission" date="2016-11" db="EMBL/GenBank/DDBJ databases">
        <authorList>
            <person name="Jaros S."/>
            <person name="Januszkiewicz K."/>
            <person name="Wedrychowicz H."/>
        </authorList>
    </citation>
    <scope>NUCLEOTIDE SEQUENCE [LARGE SCALE GENOMIC DNA]</scope>
    <source>
        <strain evidence="4">DSM 19729</strain>
    </source>
</reference>
<dbReference type="Proteomes" id="UP000184384">
    <property type="component" value="Unassembled WGS sequence"/>
</dbReference>
<dbReference type="PANTHER" id="PTHR12526">
    <property type="entry name" value="GLYCOSYLTRANSFERASE"/>
    <property type="match status" value="1"/>
</dbReference>
<dbReference type="SUPFAM" id="SSF53756">
    <property type="entry name" value="UDP-Glycosyltransferase/glycogen phosphorylase"/>
    <property type="match status" value="1"/>
</dbReference>
<reference evidence="3 6" key="3">
    <citation type="submission" date="2018-03" db="EMBL/GenBank/DDBJ databases">
        <title>Genomic Encyclopedia of Archaeal and Bacterial Type Strains, Phase II (KMG-II): from individual species to whole genera.</title>
        <authorList>
            <person name="Goeker M."/>
        </authorList>
    </citation>
    <scope>NUCLEOTIDE SEQUENCE [LARGE SCALE GENOMIC DNA]</scope>
    <source>
        <strain evidence="3 6">DSM 17797</strain>
    </source>
</reference>
<dbReference type="CDD" id="cd03811">
    <property type="entry name" value="GT4_GT28_WabH-like"/>
    <property type="match status" value="1"/>
</dbReference>
<organism evidence="4 5">
    <name type="scientific">Flavobacterium granuli</name>
    <dbReference type="NCBI Taxonomy" id="280093"/>
    <lineage>
        <taxon>Bacteria</taxon>
        <taxon>Pseudomonadati</taxon>
        <taxon>Bacteroidota</taxon>
        <taxon>Flavobacteriia</taxon>
        <taxon>Flavobacteriales</taxon>
        <taxon>Flavobacteriaceae</taxon>
        <taxon>Flavobacterium</taxon>
    </lineage>
</organism>
<dbReference type="STRING" id="280093.SAMN05443373_10853"/>
<name>A0A1M5QLR9_9FLAO</name>
<evidence type="ECO:0000259" key="2">
    <source>
        <dbReference type="Pfam" id="PF13439"/>
    </source>
</evidence>
<dbReference type="AlphaFoldDB" id="A0A1M5QLR9"/>
<accession>A0A1M5QLR9</accession>
<dbReference type="RefSeq" id="WP_072944345.1">
    <property type="nucleotide sequence ID" value="NZ_FQWO01000008.1"/>
</dbReference>
<dbReference type="InterPro" id="IPR001296">
    <property type="entry name" value="Glyco_trans_1"/>
</dbReference>
<evidence type="ECO:0000259" key="1">
    <source>
        <dbReference type="Pfam" id="PF00534"/>
    </source>
</evidence>
<gene>
    <name evidence="3" type="ORF">BC624_11322</name>
    <name evidence="4" type="ORF">SAMN05443373_10853</name>
</gene>
<reference evidence="5" key="2">
    <citation type="submission" date="2016-11" db="EMBL/GenBank/DDBJ databases">
        <authorList>
            <person name="Varghese N."/>
            <person name="Submissions S."/>
        </authorList>
    </citation>
    <scope>NUCLEOTIDE SEQUENCE [LARGE SCALE GENOMIC DNA]</scope>
    <source>
        <strain evidence="5">DSM 19729</strain>
    </source>
</reference>
<evidence type="ECO:0000313" key="5">
    <source>
        <dbReference type="Proteomes" id="UP000184384"/>
    </source>
</evidence>
<evidence type="ECO:0000313" key="3">
    <source>
        <dbReference type="EMBL" id="PRZ20062.1"/>
    </source>
</evidence>
<sequence>MRIVQIIDSLEAGGAERMAVNYANALVGEIDFSGLVATRKEGALRNQVQKGVSYLFLNKKNSLDLAALFRLRAYVKRNKVTIVHAHSSSFFIAVLLKMVYPSVKLIWHDHYGNNEFLLERASFVLKRTLLLFDGIIAVNQKLKSWSEEFLNFKNTICLDNFPSDWNAVSEQSYLKGIDGKRIVCLANLRIQKDHFLLLKVAKRIKETHPDWNFHLIGKDFQDAYSEEIKRLLVEYDLENSVFLYGSREDVSPILRQSTIGVLTSKSEGMPVALLEYGRYKMPVVVTQVGEIPTLVQNNKNGFMVVAQDEELFFEALNQLIENERLRIDFGNALYKAVMDKYSSKLVIRHYLSWLQKIAR</sequence>
<feature type="domain" description="Glycosyl transferase family 1" evidence="1">
    <location>
        <begin position="178"/>
        <end position="334"/>
    </location>
</feature>
<dbReference type="Gene3D" id="3.40.50.2000">
    <property type="entry name" value="Glycogen Phosphorylase B"/>
    <property type="match status" value="2"/>
</dbReference>
<feature type="domain" description="Glycosyltransferase subfamily 4-like N-terminal" evidence="2">
    <location>
        <begin position="13"/>
        <end position="152"/>
    </location>
</feature>
<dbReference type="Pfam" id="PF13439">
    <property type="entry name" value="Glyco_transf_4"/>
    <property type="match status" value="1"/>
</dbReference>
<dbReference type="Pfam" id="PF00534">
    <property type="entry name" value="Glycos_transf_1"/>
    <property type="match status" value="1"/>
</dbReference>
<dbReference type="GO" id="GO:0016757">
    <property type="term" value="F:glycosyltransferase activity"/>
    <property type="evidence" value="ECO:0007669"/>
    <property type="project" value="InterPro"/>
</dbReference>
<keyword evidence="6" id="KW-1185">Reference proteome</keyword>
<dbReference type="PANTHER" id="PTHR12526:SF630">
    <property type="entry name" value="GLYCOSYLTRANSFERASE"/>
    <property type="match status" value="1"/>
</dbReference>
<evidence type="ECO:0000313" key="4">
    <source>
        <dbReference type="EMBL" id="SHH15087.1"/>
    </source>
</evidence>
<keyword evidence="4" id="KW-0808">Transferase</keyword>
<protein>
    <submittedName>
        <fullName evidence="3">Glycosyltransferase involved in cell wall biosynthesis</fullName>
    </submittedName>
    <submittedName>
        <fullName evidence="4">Glycosyltransferase involved in cell wall bisynthesis</fullName>
    </submittedName>
</protein>
<proteinExistence type="predicted"/>
<dbReference type="OrthoDB" id="823685at2"/>
<dbReference type="Proteomes" id="UP000237771">
    <property type="component" value="Unassembled WGS sequence"/>
</dbReference>
<dbReference type="EMBL" id="PVUB01000013">
    <property type="protein sequence ID" value="PRZ20062.1"/>
    <property type="molecule type" value="Genomic_DNA"/>
</dbReference>
<evidence type="ECO:0000313" key="6">
    <source>
        <dbReference type="Proteomes" id="UP000237771"/>
    </source>
</evidence>
<dbReference type="EMBL" id="FQWO01000008">
    <property type="protein sequence ID" value="SHH15087.1"/>
    <property type="molecule type" value="Genomic_DNA"/>
</dbReference>